<comment type="caution">
    <text evidence="3">The sequence shown here is derived from an EMBL/GenBank/DDBJ whole genome shotgun (WGS) entry which is preliminary data.</text>
</comment>
<keyword evidence="2" id="KW-0732">Signal</keyword>
<protein>
    <submittedName>
        <fullName evidence="3">Uncharacterized protein</fullName>
    </submittedName>
</protein>
<organism evidence="3 4">
    <name type="scientific">Luteimicrobium subarcticum</name>
    <dbReference type="NCBI Taxonomy" id="620910"/>
    <lineage>
        <taxon>Bacteria</taxon>
        <taxon>Bacillati</taxon>
        <taxon>Actinomycetota</taxon>
        <taxon>Actinomycetes</taxon>
        <taxon>Micrococcales</taxon>
        <taxon>Luteimicrobium</taxon>
    </lineage>
</organism>
<dbReference type="PROSITE" id="PS51257">
    <property type="entry name" value="PROKAR_LIPOPROTEIN"/>
    <property type="match status" value="1"/>
</dbReference>
<name>A0A2M8WTN5_9MICO</name>
<accession>A0A2M8WTN5</accession>
<feature type="region of interest" description="Disordered" evidence="1">
    <location>
        <begin position="125"/>
        <end position="146"/>
    </location>
</feature>
<reference evidence="3 4" key="1">
    <citation type="submission" date="2017-11" db="EMBL/GenBank/DDBJ databases">
        <title>Genomic Encyclopedia of Archaeal and Bacterial Type Strains, Phase II (KMG-II): From Individual Species to Whole Genera.</title>
        <authorList>
            <person name="Goeker M."/>
        </authorList>
    </citation>
    <scope>NUCLEOTIDE SEQUENCE [LARGE SCALE GENOMIC DNA]</scope>
    <source>
        <strain evidence="3 4">DSM 22413</strain>
    </source>
</reference>
<evidence type="ECO:0000256" key="2">
    <source>
        <dbReference type="SAM" id="SignalP"/>
    </source>
</evidence>
<dbReference type="OrthoDB" id="4827668at2"/>
<proteinExistence type="predicted"/>
<feature type="compositionally biased region" description="Polar residues" evidence="1">
    <location>
        <begin position="126"/>
        <end position="136"/>
    </location>
</feature>
<feature type="chain" id="PRO_5039603644" evidence="2">
    <location>
        <begin position="29"/>
        <end position="146"/>
    </location>
</feature>
<evidence type="ECO:0000256" key="1">
    <source>
        <dbReference type="SAM" id="MobiDB-lite"/>
    </source>
</evidence>
<dbReference type="RefSeq" id="WP_100348376.1">
    <property type="nucleotide sequence ID" value="NZ_PGTZ01000006.1"/>
</dbReference>
<dbReference type="AlphaFoldDB" id="A0A2M8WTN5"/>
<keyword evidence="4" id="KW-1185">Reference proteome</keyword>
<evidence type="ECO:0000313" key="4">
    <source>
        <dbReference type="Proteomes" id="UP000231586"/>
    </source>
</evidence>
<sequence length="146" mass="15279">MTSSIRTIRRARLASAAVSLALLTGGLAACSSGDDSTKTFCDTYKSVAEDTSLDDLDSSDLGGTVDKISDVNDKVKDVDAPDEISSDWDTMKKFLADFSKAFDGVDTSDQAAVQTAAAGLTDLASEASSMQTSATKVSDWAKDNCK</sequence>
<feature type="signal peptide" evidence="2">
    <location>
        <begin position="1"/>
        <end position="28"/>
    </location>
</feature>
<gene>
    <name evidence="3" type="ORF">CLV34_0147</name>
</gene>
<evidence type="ECO:0000313" key="3">
    <source>
        <dbReference type="EMBL" id="PJI94311.1"/>
    </source>
</evidence>
<dbReference type="Proteomes" id="UP000231586">
    <property type="component" value="Unassembled WGS sequence"/>
</dbReference>
<dbReference type="EMBL" id="PGTZ01000006">
    <property type="protein sequence ID" value="PJI94311.1"/>
    <property type="molecule type" value="Genomic_DNA"/>
</dbReference>